<dbReference type="GO" id="GO:0005739">
    <property type="term" value="C:mitochondrion"/>
    <property type="evidence" value="ECO:0007669"/>
    <property type="project" value="TreeGrafter"/>
</dbReference>
<feature type="region of interest" description="Disordered" evidence="3">
    <location>
        <begin position="1165"/>
        <end position="1200"/>
    </location>
</feature>
<feature type="compositionally biased region" description="Basic and acidic residues" evidence="3">
    <location>
        <begin position="53"/>
        <end position="62"/>
    </location>
</feature>
<evidence type="ECO:0000313" key="5">
    <source>
        <dbReference type="Proteomes" id="UP000030762"/>
    </source>
</evidence>
<feature type="coiled-coil region" evidence="2">
    <location>
        <begin position="1078"/>
        <end position="1133"/>
    </location>
</feature>
<keyword evidence="5" id="KW-1185">Reference proteome</keyword>
<feature type="region of interest" description="Disordered" evidence="3">
    <location>
        <begin position="1250"/>
        <end position="1269"/>
    </location>
</feature>
<feature type="coiled-coil region" evidence="2">
    <location>
        <begin position="747"/>
        <end position="774"/>
    </location>
</feature>
<dbReference type="OrthoDB" id="79427at2759"/>
<reference evidence="4 5" key="1">
    <citation type="submission" date="2012-04" db="EMBL/GenBank/DDBJ databases">
        <title>The Genome Sequence of Saprolegnia declina VS20.</title>
        <authorList>
            <consortium name="The Broad Institute Genome Sequencing Platform"/>
            <person name="Russ C."/>
            <person name="Nusbaum C."/>
            <person name="Tyler B."/>
            <person name="van West P."/>
            <person name="Dieguez-Uribeondo J."/>
            <person name="de Bruijn I."/>
            <person name="Tripathy S."/>
            <person name="Jiang R."/>
            <person name="Young S.K."/>
            <person name="Zeng Q."/>
            <person name="Gargeya S."/>
            <person name="Fitzgerald M."/>
            <person name="Haas B."/>
            <person name="Abouelleil A."/>
            <person name="Alvarado L."/>
            <person name="Arachchi H.M."/>
            <person name="Berlin A."/>
            <person name="Chapman S.B."/>
            <person name="Goldberg J."/>
            <person name="Griggs A."/>
            <person name="Gujja S."/>
            <person name="Hansen M."/>
            <person name="Howarth C."/>
            <person name="Imamovic A."/>
            <person name="Larimer J."/>
            <person name="McCowen C."/>
            <person name="Montmayeur A."/>
            <person name="Murphy C."/>
            <person name="Neiman D."/>
            <person name="Pearson M."/>
            <person name="Priest M."/>
            <person name="Roberts A."/>
            <person name="Saif S."/>
            <person name="Shea T."/>
            <person name="Sisk P."/>
            <person name="Sykes S."/>
            <person name="Wortman J."/>
            <person name="Nusbaum C."/>
            <person name="Birren B."/>
        </authorList>
    </citation>
    <scope>NUCLEOTIDE SEQUENCE [LARGE SCALE GENOMIC DNA]</scope>
    <source>
        <strain evidence="4 5">VS20</strain>
    </source>
</reference>
<feature type="region of interest" description="Disordered" evidence="3">
    <location>
        <begin position="1"/>
        <end position="628"/>
    </location>
</feature>
<feature type="compositionally biased region" description="Basic and acidic residues" evidence="3">
    <location>
        <begin position="215"/>
        <end position="228"/>
    </location>
</feature>
<feature type="compositionally biased region" description="Low complexity" evidence="3">
    <location>
        <begin position="98"/>
        <end position="126"/>
    </location>
</feature>
<feature type="compositionally biased region" description="Polar residues" evidence="3">
    <location>
        <begin position="1256"/>
        <end position="1269"/>
    </location>
</feature>
<dbReference type="STRING" id="1156394.T0PQ39"/>
<feature type="compositionally biased region" description="Basic and acidic residues" evidence="3">
    <location>
        <begin position="498"/>
        <end position="511"/>
    </location>
</feature>
<keyword evidence="1 2" id="KW-0175">Coiled coil</keyword>
<feature type="compositionally biased region" description="Low complexity" evidence="3">
    <location>
        <begin position="548"/>
        <end position="562"/>
    </location>
</feature>
<sequence length="1269" mass="138941">MSGLGNLIPLGKKEDKSKKSEDLTSGLIPIGGKAPKDDDNVDDFDLDDLLSDTPKKKADDSPGKSSKKKSSKSKSKSSPKSKSDKKSKKKDKSSMDWDASGDLGASDDAFASPPKPSSSSRKPLSFENDDDVIAQLAKGPAKKKSMQNLDDEFARALGFDESEFLSATSPTNDADTEDQPPPPSAPPPAPEPSSAPAPDDRFSLASSFFQDDAGDEKPKEDSFSSDRRGRGRRSSTAMMDDDPFAKKPSKIESLDIFGSSRRRSDGTDAPTKPSSTTPPKATQVTPPKAATADVTPPKTSAPDSDLPAFPWMKKKTGAEPTPTPKETPPVSETRADTAEATPSFPWMRAKADAPKPTDEAVVDDPPAARRRSTKAPKDADDVDPFGTDETPSFPWMKKKTEGTPDVTKADTSSSDMPSFPWSKPKVDEPPPPSAKSKTPPKAIETKTTDDDELPEFPWLKKSNPKENVPALQEAKEPPKTVPLATPSPEKPVAAPSPEKLEEPPTRPRPRVDTAPPSEPEPFRVPDEPVINPSVVLEPTPAEPPPASSPARSPSIPMATEAPPRAPSPVSPRRTSIEAPPSPTHRGSGSGFDKSASSPPKAATGSPTRAPGYGGDDGGGPQRLSPASRGTFLDNTMIVPAFISHQLEASQALVASLEAQVQAHSADKTALQSVHDQVLSSLSHETARAAGFESDLAASMAACAAATSEASTLRAGNATLTTQVGALTQEKQALSTELTMLRVQASSTADLQAQIAQLLQDKSILQAELQNVSSKLVLAQRDLSSEQALHAQSVERFKRLEHDRAQEALQQQRWRDEENRHAEKEAVERLLTQVRAAVSNLKVLQENVVFGKSEADVRSMGENESRSRLLLEMEGSCKAYMSRTQEECQRLQSLLSALETTMRSLRGEHMEEKERLRSEQARLEELALHFKSQTTLLQERTDTNTKVVSQTLASYIQDIRIAEARMHKRREQHQEEERSLHMARAAFAAQQEEALRDQRIVQDRHQAEAQRLNEKLGRLRAEKHAFEDMIARYATEMETLAEMQRHLDNEKDSLRHAAQCVEAMAEKVKAASEVSAANEQRALEERDQAQAMLEAMHDERLRLQKHWSQVDERERRLQEEIKYMDATRRKLTEERSSLLTHRRHARSATDWSRPPAPIAAVSYAREYEASTPRSNQTPPTPTPAMWRPEAMPQHKDPTGLSPSFRTEMEGFWSKGSGMDPATSRQTAQLKDRMFLSCVGLDHSKYTPPRAGVPMSTYGRTPSPSLGSFAL</sequence>
<feature type="compositionally biased region" description="Pro residues" evidence="3">
    <location>
        <begin position="179"/>
        <end position="195"/>
    </location>
</feature>
<dbReference type="OMA" id="YIPIEPP"/>
<evidence type="ECO:0000256" key="2">
    <source>
        <dbReference type="SAM" id="Coils"/>
    </source>
</evidence>
<dbReference type="PANTHER" id="PTHR23075:SF0">
    <property type="entry name" value="ATPASE FAMILY AAA DOMAIN-CONTAINING PROTEIN 3"/>
    <property type="match status" value="1"/>
</dbReference>
<feature type="compositionally biased region" description="Gly residues" evidence="3">
    <location>
        <begin position="611"/>
        <end position="620"/>
    </location>
</feature>
<feature type="compositionally biased region" description="Low complexity" evidence="3">
    <location>
        <begin position="269"/>
        <end position="282"/>
    </location>
</feature>
<dbReference type="GeneID" id="19955370"/>
<evidence type="ECO:0000256" key="1">
    <source>
        <dbReference type="ARBA" id="ARBA00023054"/>
    </source>
</evidence>
<accession>T0PQ39</accession>
<dbReference type="Proteomes" id="UP000030762">
    <property type="component" value="Unassembled WGS sequence"/>
</dbReference>
<dbReference type="GO" id="GO:0008270">
    <property type="term" value="F:zinc ion binding"/>
    <property type="evidence" value="ECO:0007669"/>
    <property type="project" value="TreeGrafter"/>
</dbReference>
<proteinExistence type="predicted"/>
<dbReference type="PANTHER" id="PTHR23075">
    <property type="entry name" value="PUTATIVE ATP-ASE"/>
    <property type="match status" value="1"/>
</dbReference>
<dbReference type="AlphaFoldDB" id="T0PQ39"/>
<dbReference type="VEuPathDB" id="FungiDB:SDRG_14643"/>
<dbReference type="GO" id="GO:0007005">
    <property type="term" value="P:mitochondrion organization"/>
    <property type="evidence" value="ECO:0007669"/>
    <property type="project" value="TreeGrafter"/>
</dbReference>
<dbReference type="EMBL" id="JH767206">
    <property type="protein sequence ID" value="EQC27589.1"/>
    <property type="molecule type" value="Genomic_DNA"/>
</dbReference>
<feature type="coiled-coil region" evidence="2">
    <location>
        <begin position="880"/>
        <end position="925"/>
    </location>
</feature>
<gene>
    <name evidence="4" type="ORF">SDRG_14643</name>
</gene>
<name>T0PQ39_SAPDV</name>
<dbReference type="eggNOG" id="ENOG502S2DI">
    <property type="taxonomic scope" value="Eukaryota"/>
</dbReference>
<feature type="compositionally biased region" description="Basic and acidic residues" evidence="3">
    <location>
        <begin position="349"/>
        <end position="358"/>
    </location>
</feature>
<evidence type="ECO:0000256" key="3">
    <source>
        <dbReference type="SAM" id="MobiDB-lite"/>
    </source>
</evidence>
<evidence type="ECO:0000313" key="4">
    <source>
        <dbReference type="EMBL" id="EQC27589.1"/>
    </source>
</evidence>
<feature type="compositionally biased region" description="Basic and acidic residues" evidence="3">
    <location>
        <begin position="11"/>
        <end position="22"/>
    </location>
</feature>
<dbReference type="InParanoid" id="T0PQ39"/>
<feature type="compositionally biased region" description="Acidic residues" evidence="3">
    <location>
        <begin position="39"/>
        <end position="50"/>
    </location>
</feature>
<feature type="coiled-coil region" evidence="2">
    <location>
        <begin position="994"/>
        <end position="1028"/>
    </location>
</feature>
<feature type="compositionally biased region" description="Basic and acidic residues" evidence="3">
    <location>
        <begin position="243"/>
        <end position="253"/>
    </location>
</feature>
<dbReference type="RefSeq" id="XP_008619009.1">
    <property type="nucleotide sequence ID" value="XM_008620787.1"/>
</dbReference>
<feature type="compositionally biased region" description="Basic residues" evidence="3">
    <location>
        <begin position="65"/>
        <end position="91"/>
    </location>
</feature>
<organism evidence="4 5">
    <name type="scientific">Saprolegnia diclina (strain VS20)</name>
    <dbReference type="NCBI Taxonomy" id="1156394"/>
    <lineage>
        <taxon>Eukaryota</taxon>
        <taxon>Sar</taxon>
        <taxon>Stramenopiles</taxon>
        <taxon>Oomycota</taxon>
        <taxon>Saprolegniomycetes</taxon>
        <taxon>Saprolegniales</taxon>
        <taxon>Saprolegniaceae</taxon>
        <taxon>Saprolegnia</taxon>
    </lineage>
</organism>
<protein>
    <submittedName>
        <fullName evidence="4">Uncharacterized protein</fullName>
    </submittedName>
</protein>